<name>A0NR36_ROSAI</name>
<evidence type="ECO:0000256" key="1">
    <source>
        <dbReference type="ARBA" id="ARBA00022737"/>
    </source>
</evidence>
<accession>A0NR36</accession>
<evidence type="ECO:0000313" key="5">
    <source>
        <dbReference type="Proteomes" id="UP000004848"/>
    </source>
</evidence>
<dbReference type="PANTHER" id="PTHR24189">
    <property type="entry name" value="MYOTROPHIN"/>
    <property type="match status" value="1"/>
</dbReference>
<dbReference type="AlphaFoldDB" id="A0NR36"/>
<gene>
    <name evidence="4" type="ORF">SIAM614_07053</name>
</gene>
<dbReference type="InterPro" id="IPR036770">
    <property type="entry name" value="Ankyrin_rpt-contain_sf"/>
</dbReference>
<dbReference type="OrthoDB" id="928522at2"/>
<dbReference type="SUPFAM" id="SSF48403">
    <property type="entry name" value="Ankyrin repeat"/>
    <property type="match status" value="1"/>
</dbReference>
<evidence type="ECO:0000256" key="2">
    <source>
        <dbReference type="ARBA" id="ARBA00023043"/>
    </source>
</evidence>
<dbReference type="PROSITE" id="PS50088">
    <property type="entry name" value="ANK_REPEAT"/>
    <property type="match status" value="3"/>
</dbReference>
<feature type="repeat" description="ANK" evidence="3">
    <location>
        <begin position="247"/>
        <end position="279"/>
    </location>
</feature>
<protein>
    <submittedName>
        <fullName evidence="4">Ankrin repeat protein</fullName>
    </submittedName>
</protein>
<feature type="repeat" description="ANK" evidence="3">
    <location>
        <begin position="288"/>
        <end position="321"/>
    </location>
</feature>
<dbReference type="Proteomes" id="UP000004848">
    <property type="component" value="Unassembled WGS sequence"/>
</dbReference>
<feature type="repeat" description="ANK" evidence="3">
    <location>
        <begin position="219"/>
        <end position="251"/>
    </location>
</feature>
<dbReference type="PROSITE" id="PS50297">
    <property type="entry name" value="ANK_REP_REGION"/>
    <property type="match status" value="2"/>
</dbReference>
<dbReference type="GeneID" id="68845980"/>
<dbReference type="SMART" id="SM00248">
    <property type="entry name" value="ANK"/>
    <property type="match status" value="7"/>
</dbReference>
<evidence type="ECO:0000313" key="4">
    <source>
        <dbReference type="EMBL" id="EAV44617.1"/>
    </source>
</evidence>
<keyword evidence="2 3" id="KW-0040">ANK repeat</keyword>
<dbReference type="EMBL" id="AAUW01000005">
    <property type="protein sequence ID" value="EAV44617.1"/>
    <property type="molecule type" value="Genomic_DNA"/>
</dbReference>
<dbReference type="Pfam" id="PF12796">
    <property type="entry name" value="Ank_2"/>
    <property type="match status" value="2"/>
</dbReference>
<sequence>MSAGLASSLTLDHFRKSARRLKKAFLNGEAEAVARIAAHVDTARPPRHADFLHVIAREAGHESWPKLKFALETASMSRAERAQRLTQALYFGQHWVAEKLLADDPTLKDDNFGLQVALYELEAVRSALETDAGVATRRVGLRTPILHLAFSKDIHRRPELAPQMLAIAELLVANGADVNDGYPDQPGDTHLLSALYGALCHAANFELGRWMLERGADPNDNESLYHATELGHSRALELLLKHGARPDGTNALPRALDFGDEHKVRLLLEAGADPNITVADHPSGQPVNSIPALHQAARRGCSEEIAELLLAHGADPDADWEGHTAYAMALIYGNLPVAAFLAKRGHAQVLTANEQVLSACAKGKEDPGRLDVARLSKEDQSLLTRLAILPGKLDHMKALIAAGLDPDEPDEMGLPPLHVAGWNGLADELAYFLSFGPDLSRKNHFGGDALDTVVHGSEFAPRDPKADHISCARLLLEAGCVIDPRSISGCGNEDMAQFLEDWLAAPGGRFGSRTLDR</sequence>
<proteinExistence type="predicted"/>
<organism evidence="4 5">
    <name type="scientific">Roseibium aggregatum (strain ATCC 25650 / DSM 13394 / JCM 20685 / NBRC 16684 / NCIMB 2208 / IAM 12614 / B1)</name>
    <name type="common">Stappia aggregata</name>
    <dbReference type="NCBI Taxonomy" id="384765"/>
    <lineage>
        <taxon>Bacteria</taxon>
        <taxon>Pseudomonadati</taxon>
        <taxon>Pseudomonadota</taxon>
        <taxon>Alphaproteobacteria</taxon>
        <taxon>Hyphomicrobiales</taxon>
        <taxon>Stappiaceae</taxon>
        <taxon>Roseibium</taxon>
    </lineage>
</organism>
<evidence type="ECO:0000256" key="3">
    <source>
        <dbReference type="PROSITE-ProRule" id="PRU00023"/>
    </source>
</evidence>
<reference evidence="4 5" key="1">
    <citation type="submission" date="2006-05" db="EMBL/GenBank/DDBJ databases">
        <authorList>
            <person name="King G."/>
            <person name="Ferriera S."/>
            <person name="Johnson J."/>
            <person name="Kravitz S."/>
            <person name="Beeson K."/>
            <person name="Sutton G."/>
            <person name="Rogers Y.-H."/>
            <person name="Friedman R."/>
            <person name="Frazier M."/>
            <person name="Venter J.C."/>
        </authorList>
    </citation>
    <scope>NUCLEOTIDE SEQUENCE [LARGE SCALE GENOMIC DNA]</scope>
    <source>
        <strain evidence="5">ATCC 25650 / DSM 13394 / JCM 20685 / NBRC 16684 / NCIMB 2208 / IAM 12614 / B1</strain>
    </source>
</reference>
<dbReference type="PANTHER" id="PTHR24189:SF50">
    <property type="entry name" value="ANKYRIN REPEAT AND SOCS BOX PROTEIN 2"/>
    <property type="match status" value="1"/>
</dbReference>
<dbReference type="eggNOG" id="COG0666">
    <property type="taxonomic scope" value="Bacteria"/>
</dbReference>
<dbReference type="Gene3D" id="1.25.40.20">
    <property type="entry name" value="Ankyrin repeat-containing domain"/>
    <property type="match status" value="3"/>
</dbReference>
<keyword evidence="1" id="KW-0677">Repeat</keyword>
<dbReference type="InterPro" id="IPR050745">
    <property type="entry name" value="Multifunctional_regulatory"/>
</dbReference>
<dbReference type="RefSeq" id="WP_006933529.1">
    <property type="nucleotide sequence ID" value="NZ_AAUW01000005.1"/>
</dbReference>
<comment type="caution">
    <text evidence="4">The sequence shown here is derived from an EMBL/GenBank/DDBJ whole genome shotgun (WGS) entry which is preliminary data.</text>
</comment>
<dbReference type="InterPro" id="IPR002110">
    <property type="entry name" value="Ankyrin_rpt"/>
</dbReference>